<feature type="region of interest" description="Disordered" evidence="1">
    <location>
        <begin position="1"/>
        <end position="23"/>
    </location>
</feature>
<dbReference type="AlphaFoldDB" id="A0A4Y2PCQ5"/>
<gene>
    <name evidence="2" type="ORF">AVEN_241256_1</name>
</gene>
<accession>A0A4Y2PCQ5</accession>
<organism evidence="2 3">
    <name type="scientific">Araneus ventricosus</name>
    <name type="common">Orbweaver spider</name>
    <name type="synonym">Epeira ventricosa</name>
    <dbReference type="NCBI Taxonomy" id="182803"/>
    <lineage>
        <taxon>Eukaryota</taxon>
        <taxon>Metazoa</taxon>
        <taxon>Ecdysozoa</taxon>
        <taxon>Arthropoda</taxon>
        <taxon>Chelicerata</taxon>
        <taxon>Arachnida</taxon>
        <taxon>Araneae</taxon>
        <taxon>Araneomorphae</taxon>
        <taxon>Entelegynae</taxon>
        <taxon>Araneoidea</taxon>
        <taxon>Araneidae</taxon>
        <taxon>Araneus</taxon>
    </lineage>
</organism>
<dbReference type="Proteomes" id="UP000499080">
    <property type="component" value="Unassembled WGS sequence"/>
</dbReference>
<dbReference type="EMBL" id="BGPR01011006">
    <property type="protein sequence ID" value="GBN49134.1"/>
    <property type="molecule type" value="Genomic_DNA"/>
</dbReference>
<evidence type="ECO:0000313" key="3">
    <source>
        <dbReference type="Proteomes" id="UP000499080"/>
    </source>
</evidence>
<sequence>MSGLGNQRARECFRQDSPDSQPSELFIINSPETLTPSDAFLERGYGRTPIHSISPRCLVVVHPGVTALLVNRPSSQGVDLSSVLQQFTRTSIK</sequence>
<name>A0A4Y2PCQ5_ARAVE</name>
<protein>
    <submittedName>
        <fullName evidence="2">Uncharacterized protein</fullName>
    </submittedName>
</protein>
<evidence type="ECO:0000313" key="2">
    <source>
        <dbReference type="EMBL" id="GBN49134.1"/>
    </source>
</evidence>
<feature type="compositionally biased region" description="Basic and acidic residues" evidence="1">
    <location>
        <begin position="8"/>
        <end position="17"/>
    </location>
</feature>
<keyword evidence="3" id="KW-1185">Reference proteome</keyword>
<reference evidence="2 3" key="1">
    <citation type="journal article" date="2019" name="Sci. Rep.">
        <title>Orb-weaving spider Araneus ventricosus genome elucidates the spidroin gene catalogue.</title>
        <authorList>
            <person name="Kono N."/>
            <person name="Nakamura H."/>
            <person name="Ohtoshi R."/>
            <person name="Moran D.A.P."/>
            <person name="Shinohara A."/>
            <person name="Yoshida Y."/>
            <person name="Fujiwara M."/>
            <person name="Mori M."/>
            <person name="Tomita M."/>
            <person name="Arakawa K."/>
        </authorList>
    </citation>
    <scope>NUCLEOTIDE SEQUENCE [LARGE SCALE GENOMIC DNA]</scope>
</reference>
<evidence type="ECO:0000256" key="1">
    <source>
        <dbReference type="SAM" id="MobiDB-lite"/>
    </source>
</evidence>
<comment type="caution">
    <text evidence="2">The sequence shown here is derived from an EMBL/GenBank/DDBJ whole genome shotgun (WGS) entry which is preliminary data.</text>
</comment>
<proteinExistence type="predicted"/>